<dbReference type="InterPro" id="IPR008775">
    <property type="entry name" value="Phytyl_CoA_dOase-like"/>
</dbReference>
<dbReference type="PANTHER" id="PTHR20883">
    <property type="entry name" value="PHYTANOYL-COA DIOXYGENASE DOMAIN CONTAINING 1"/>
    <property type="match status" value="1"/>
</dbReference>
<evidence type="ECO:0000256" key="1">
    <source>
        <dbReference type="ARBA" id="ARBA00001962"/>
    </source>
</evidence>
<gene>
    <name evidence="2" type="ORF">OKA104_LOCUS20722</name>
</gene>
<sequence>MTLNERVNLIVTNSLINEYEENGAICIRQLLNKDEIELLRQGIDENLSHPSPYFKIASQPNDTGRFIEDFCTWKTNRYYKQFIYESPCAAIAGYLMKSSISRLYHDHLLVKESNTKQITPWHQDQPYYNIEGNQTCSFWIPIDPVSRYSTLEFIAGSHRGHWWLMPRAFMNSEAKWFPEEPGDVIAFHMLTLHGSQGTRENDNRRRVFSVRFLGDDVIHAPRTWITSPDFSYISQHIKPGAPMDHPDFSIIWMSL</sequence>
<proteinExistence type="predicted"/>
<dbReference type="PANTHER" id="PTHR20883:SF49">
    <property type="entry name" value="PHYTANOYL-COA DIOXYGENASE"/>
    <property type="match status" value="1"/>
</dbReference>
<dbReference type="Pfam" id="PF05721">
    <property type="entry name" value="PhyH"/>
    <property type="match status" value="1"/>
</dbReference>
<dbReference type="SUPFAM" id="SSF51197">
    <property type="entry name" value="Clavaminate synthase-like"/>
    <property type="match status" value="1"/>
</dbReference>
<name>A0A819DM77_9BILA</name>
<dbReference type="EMBL" id="CAJOAY010001400">
    <property type="protein sequence ID" value="CAF3838118.1"/>
    <property type="molecule type" value="Genomic_DNA"/>
</dbReference>
<organism evidence="2 3">
    <name type="scientific">Adineta steineri</name>
    <dbReference type="NCBI Taxonomy" id="433720"/>
    <lineage>
        <taxon>Eukaryota</taxon>
        <taxon>Metazoa</taxon>
        <taxon>Spiralia</taxon>
        <taxon>Gnathifera</taxon>
        <taxon>Rotifera</taxon>
        <taxon>Eurotatoria</taxon>
        <taxon>Bdelloidea</taxon>
        <taxon>Adinetida</taxon>
        <taxon>Adinetidae</taxon>
        <taxon>Adineta</taxon>
    </lineage>
</organism>
<comment type="caution">
    <text evidence="2">The sequence shown here is derived from an EMBL/GenBank/DDBJ whole genome shotgun (WGS) entry which is preliminary data.</text>
</comment>
<dbReference type="Gene3D" id="2.60.120.620">
    <property type="entry name" value="q2cbj1_9rhob like domain"/>
    <property type="match status" value="1"/>
</dbReference>
<reference evidence="2" key="1">
    <citation type="submission" date="2021-02" db="EMBL/GenBank/DDBJ databases">
        <authorList>
            <person name="Nowell W R."/>
        </authorList>
    </citation>
    <scope>NUCLEOTIDE SEQUENCE</scope>
</reference>
<comment type="cofactor">
    <cofactor evidence="1">
        <name>Fe cation</name>
        <dbReference type="ChEBI" id="CHEBI:24875"/>
    </cofactor>
</comment>
<dbReference type="AlphaFoldDB" id="A0A819DM77"/>
<dbReference type="Proteomes" id="UP000663881">
    <property type="component" value="Unassembled WGS sequence"/>
</dbReference>
<evidence type="ECO:0000313" key="2">
    <source>
        <dbReference type="EMBL" id="CAF3838118.1"/>
    </source>
</evidence>
<accession>A0A819DM77</accession>
<evidence type="ECO:0008006" key="4">
    <source>
        <dbReference type="Google" id="ProtNLM"/>
    </source>
</evidence>
<protein>
    <recommendedName>
        <fullName evidence="4">Phytanoyl-CoA dioxygenase</fullName>
    </recommendedName>
</protein>
<evidence type="ECO:0000313" key="3">
    <source>
        <dbReference type="Proteomes" id="UP000663881"/>
    </source>
</evidence>